<dbReference type="Gene3D" id="3.90.580.10">
    <property type="entry name" value="Zinc finger, CHC2-type domain"/>
    <property type="match status" value="1"/>
</dbReference>
<feature type="domain" description="Zinc finger CHC2-type" evidence="1">
    <location>
        <begin position="5"/>
        <end position="44"/>
    </location>
</feature>
<dbReference type="GO" id="GO:0003899">
    <property type="term" value="F:DNA-directed RNA polymerase activity"/>
    <property type="evidence" value="ECO:0007669"/>
    <property type="project" value="InterPro"/>
</dbReference>
<dbReference type="GO" id="GO:0006260">
    <property type="term" value="P:DNA replication"/>
    <property type="evidence" value="ECO:0007669"/>
    <property type="project" value="InterPro"/>
</dbReference>
<proteinExistence type="predicted"/>
<gene>
    <name evidence="2" type="ORF">A3D03_05280</name>
</gene>
<evidence type="ECO:0000313" key="3">
    <source>
        <dbReference type="Proteomes" id="UP000177092"/>
    </source>
</evidence>
<name>A0A1F6A7K9_9BACT</name>
<dbReference type="GO" id="GO:0008270">
    <property type="term" value="F:zinc ion binding"/>
    <property type="evidence" value="ECO:0007669"/>
    <property type="project" value="InterPro"/>
</dbReference>
<reference evidence="2 3" key="1">
    <citation type="journal article" date="2016" name="Nat. Commun.">
        <title>Thousands of microbial genomes shed light on interconnected biogeochemical processes in an aquifer system.</title>
        <authorList>
            <person name="Anantharaman K."/>
            <person name="Brown C.T."/>
            <person name="Hug L.A."/>
            <person name="Sharon I."/>
            <person name="Castelle C.J."/>
            <person name="Probst A.J."/>
            <person name="Thomas B.C."/>
            <person name="Singh A."/>
            <person name="Wilkins M.J."/>
            <person name="Karaoz U."/>
            <person name="Brodie E.L."/>
            <person name="Williams K.H."/>
            <person name="Hubbard S.S."/>
            <person name="Banfield J.F."/>
        </authorList>
    </citation>
    <scope>NUCLEOTIDE SEQUENCE [LARGE SCALE GENOMIC DNA]</scope>
</reference>
<organism evidence="2 3">
    <name type="scientific">Candidatus Gottesmanbacteria bacterium RIFCSPHIGHO2_02_FULL_40_13</name>
    <dbReference type="NCBI Taxonomy" id="1798384"/>
    <lineage>
        <taxon>Bacteria</taxon>
        <taxon>Candidatus Gottesmaniibacteriota</taxon>
    </lineage>
</organism>
<dbReference type="InterPro" id="IPR002694">
    <property type="entry name" value="Znf_CHC2"/>
</dbReference>
<dbReference type="Pfam" id="PF01807">
    <property type="entry name" value="Zn_ribbon_DnaG"/>
    <property type="match status" value="1"/>
</dbReference>
<evidence type="ECO:0000259" key="1">
    <source>
        <dbReference type="Pfam" id="PF01807"/>
    </source>
</evidence>
<accession>A0A1F6A7K9</accession>
<dbReference type="Proteomes" id="UP000177092">
    <property type="component" value="Unassembled WGS sequence"/>
</dbReference>
<protein>
    <recommendedName>
        <fullName evidence="1">Zinc finger CHC2-type domain-containing protein</fullName>
    </recommendedName>
</protein>
<sequence length="91" mass="10828">MKDMDQIEEIRRKIDIVQLISEAVVLKKAGKNLRAFVPFMRKKRLRLWCLRKDRFLNVLVVRRVVMCLLGQTPFLSFCLFPRLTFSDKLST</sequence>
<dbReference type="InterPro" id="IPR036977">
    <property type="entry name" value="DNA_primase_Znf_CHC2"/>
</dbReference>
<dbReference type="AlphaFoldDB" id="A0A1F6A7K9"/>
<evidence type="ECO:0000313" key="2">
    <source>
        <dbReference type="EMBL" id="OGG20596.1"/>
    </source>
</evidence>
<dbReference type="SUPFAM" id="SSF57783">
    <property type="entry name" value="Zinc beta-ribbon"/>
    <property type="match status" value="1"/>
</dbReference>
<dbReference type="GO" id="GO:0003677">
    <property type="term" value="F:DNA binding"/>
    <property type="evidence" value="ECO:0007669"/>
    <property type="project" value="InterPro"/>
</dbReference>
<comment type="caution">
    <text evidence="2">The sequence shown here is derived from an EMBL/GenBank/DDBJ whole genome shotgun (WGS) entry which is preliminary data.</text>
</comment>
<dbReference type="EMBL" id="MFJN01000041">
    <property type="protein sequence ID" value="OGG20596.1"/>
    <property type="molecule type" value="Genomic_DNA"/>
</dbReference>